<organism evidence="2 3">
    <name type="scientific">Pleurotus ostreatus (strain PC15)</name>
    <name type="common">Oyster mushroom</name>
    <dbReference type="NCBI Taxonomy" id="1137138"/>
    <lineage>
        <taxon>Eukaryota</taxon>
        <taxon>Fungi</taxon>
        <taxon>Dikarya</taxon>
        <taxon>Basidiomycota</taxon>
        <taxon>Agaricomycotina</taxon>
        <taxon>Agaricomycetes</taxon>
        <taxon>Agaricomycetidae</taxon>
        <taxon>Agaricales</taxon>
        <taxon>Pleurotineae</taxon>
        <taxon>Pleurotaceae</taxon>
        <taxon>Pleurotus</taxon>
    </lineage>
</organism>
<dbReference type="HOGENOM" id="CLU_1082279_0_0_1"/>
<feature type="compositionally biased region" description="Low complexity" evidence="1">
    <location>
        <begin position="69"/>
        <end position="87"/>
    </location>
</feature>
<dbReference type="VEuPathDB" id="FungiDB:PLEOSDRAFT_1109898"/>
<dbReference type="AlphaFoldDB" id="A0A067N773"/>
<dbReference type="Proteomes" id="UP000027073">
    <property type="component" value="Unassembled WGS sequence"/>
</dbReference>
<gene>
    <name evidence="2" type="ORF">PLEOSDRAFT_1109898</name>
</gene>
<feature type="region of interest" description="Disordered" evidence="1">
    <location>
        <begin position="1"/>
        <end position="105"/>
    </location>
</feature>
<dbReference type="EMBL" id="KL198014">
    <property type="protein sequence ID" value="KDQ22800.1"/>
    <property type="molecule type" value="Genomic_DNA"/>
</dbReference>
<reference evidence="3" key="1">
    <citation type="journal article" date="2014" name="Proc. Natl. Acad. Sci. U.S.A.">
        <title>Extensive sampling of basidiomycete genomes demonstrates inadequacy of the white-rot/brown-rot paradigm for wood decay fungi.</title>
        <authorList>
            <person name="Riley R."/>
            <person name="Salamov A.A."/>
            <person name="Brown D.W."/>
            <person name="Nagy L.G."/>
            <person name="Floudas D."/>
            <person name="Held B.W."/>
            <person name="Levasseur A."/>
            <person name="Lombard V."/>
            <person name="Morin E."/>
            <person name="Otillar R."/>
            <person name="Lindquist E.A."/>
            <person name="Sun H."/>
            <person name="LaButti K.M."/>
            <person name="Schmutz J."/>
            <person name="Jabbour D."/>
            <person name="Luo H."/>
            <person name="Baker S.E."/>
            <person name="Pisabarro A.G."/>
            <person name="Walton J.D."/>
            <person name="Blanchette R.A."/>
            <person name="Henrissat B."/>
            <person name="Martin F."/>
            <person name="Cullen D."/>
            <person name="Hibbett D.S."/>
            <person name="Grigoriev I.V."/>
        </authorList>
    </citation>
    <scope>NUCLEOTIDE SEQUENCE [LARGE SCALE GENOMIC DNA]</scope>
    <source>
        <strain evidence="3">PC15</strain>
    </source>
</reference>
<accession>A0A067N773</accession>
<proteinExistence type="predicted"/>
<protein>
    <submittedName>
        <fullName evidence="2">Uncharacterized protein</fullName>
    </submittedName>
</protein>
<evidence type="ECO:0000313" key="2">
    <source>
        <dbReference type="EMBL" id="KDQ22800.1"/>
    </source>
</evidence>
<evidence type="ECO:0000256" key="1">
    <source>
        <dbReference type="SAM" id="MobiDB-lite"/>
    </source>
</evidence>
<dbReference type="InParanoid" id="A0A067N773"/>
<sequence length="257" mass="28172">MRRPTPQAATSQKATKGRSSNRAKSLPAAAQPSPQKETRTDRLSAAPAKRAATKRKAIAASTLPSVRSKPTAQRPAAAQRKPTPAAATMVTRSSARRASAPPEVVTPRKRKVFDTVVIDVDERQISAPSARFKRQRVQAQPTAPCPPRRKVFDGVEIPSTRWMATRVAAEVTVLRRVQYLPRPPRPSQKKIFDGVEVDCLRRCYTNRQQIGMLWGNLGEDVYSDHVSTPGAELETDSQSVHSDDLVYMGSVDSAQPA</sequence>
<evidence type="ECO:0000313" key="3">
    <source>
        <dbReference type="Proteomes" id="UP000027073"/>
    </source>
</evidence>
<name>A0A067N773_PLEO1</name>
<dbReference type="OrthoDB" id="10465373at2759"/>